<organism evidence="2 3">
    <name type="scientific">Acinetobacter cumulans</name>
    <dbReference type="NCBI Taxonomy" id="2136182"/>
    <lineage>
        <taxon>Bacteria</taxon>
        <taxon>Pseudomonadati</taxon>
        <taxon>Pseudomonadota</taxon>
        <taxon>Gammaproteobacteria</taxon>
        <taxon>Moraxellales</taxon>
        <taxon>Moraxellaceae</taxon>
        <taxon>Acinetobacter</taxon>
    </lineage>
</organism>
<keyword evidence="1" id="KW-0812">Transmembrane</keyword>
<proteinExistence type="predicted"/>
<accession>A0A3A8GKJ8</accession>
<name>A0A3A8GKJ8_9GAMM</name>
<dbReference type="AlphaFoldDB" id="A0A3A8GKJ8"/>
<comment type="caution">
    <text evidence="2">The sequence shown here is derived from an EMBL/GenBank/DDBJ whole genome shotgun (WGS) entry which is preliminary data.</text>
</comment>
<evidence type="ECO:0000313" key="2">
    <source>
        <dbReference type="EMBL" id="RKG55584.1"/>
    </source>
</evidence>
<feature type="transmembrane region" description="Helical" evidence="1">
    <location>
        <begin position="29"/>
        <end position="49"/>
    </location>
</feature>
<evidence type="ECO:0000256" key="1">
    <source>
        <dbReference type="SAM" id="Phobius"/>
    </source>
</evidence>
<evidence type="ECO:0000313" key="3">
    <source>
        <dbReference type="Proteomes" id="UP000281084"/>
    </source>
</evidence>
<dbReference type="RefSeq" id="WP_120366469.1">
    <property type="nucleotide sequence ID" value="NZ_RAXZ01000001.1"/>
</dbReference>
<dbReference type="EMBL" id="RAXZ01000001">
    <property type="protein sequence ID" value="RKG55584.1"/>
    <property type="molecule type" value="Genomic_DNA"/>
</dbReference>
<keyword evidence="1" id="KW-1133">Transmembrane helix</keyword>
<reference evidence="2 3" key="1">
    <citation type="submission" date="2018-09" db="EMBL/GenBank/DDBJ databases">
        <title>The draft genome of Acinetobacter spp. strains.</title>
        <authorList>
            <person name="Qin J."/>
            <person name="Feng Y."/>
            <person name="Zong Z."/>
        </authorList>
    </citation>
    <scope>NUCLEOTIDE SEQUENCE [LARGE SCALE GENOMIC DNA]</scope>
    <source>
        <strain evidence="2 3">WCHAc060002</strain>
    </source>
</reference>
<gene>
    <name evidence="2" type="ORF">D7V64_00260</name>
</gene>
<keyword evidence="1" id="KW-0472">Membrane</keyword>
<sequence length="130" mass="15096">MKVVLIMVLYSLLLTWGTGKVLDAMSPALDTFGLIFGFIVIYFILNFYYSQLKQNYDQKVQQHYLKLQNFDWYCQKFPDSHNGKGGNICCNRCKSRSIQTESIYNDGSYLMFNCRNCGITLFYTKQGITS</sequence>
<dbReference type="Proteomes" id="UP000281084">
    <property type="component" value="Unassembled WGS sequence"/>
</dbReference>
<protein>
    <submittedName>
        <fullName evidence="2">Uncharacterized protein</fullName>
    </submittedName>
</protein>